<proteinExistence type="inferred from homology"/>
<evidence type="ECO:0000256" key="11">
    <source>
        <dbReference type="RuleBase" id="RU000461"/>
    </source>
</evidence>
<dbReference type="InterPro" id="IPR001128">
    <property type="entry name" value="Cyt_P450"/>
</dbReference>
<evidence type="ECO:0000256" key="6">
    <source>
        <dbReference type="ARBA" id="ARBA00023002"/>
    </source>
</evidence>
<dbReference type="GO" id="GO:0016705">
    <property type="term" value="F:oxidoreductase activity, acting on paired donors, with incorporation or reduction of molecular oxygen"/>
    <property type="evidence" value="ECO:0007669"/>
    <property type="project" value="InterPro"/>
</dbReference>
<evidence type="ECO:0000256" key="8">
    <source>
        <dbReference type="ARBA" id="ARBA00023033"/>
    </source>
</evidence>
<keyword evidence="6 11" id="KW-0560">Oxidoreductase</keyword>
<dbReference type="PRINTS" id="PR00465">
    <property type="entry name" value="EP450IV"/>
</dbReference>
<feature type="chain" id="PRO_5034171208" evidence="12">
    <location>
        <begin position="22"/>
        <end position="494"/>
    </location>
</feature>
<evidence type="ECO:0000256" key="3">
    <source>
        <dbReference type="ARBA" id="ARBA00010617"/>
    </source>
</evidence>
<gene>
    <name evidence="13" type="ORF">FPANT_8897</name>
</gene>
<dbReference type="PRINTS" id="PR00385">
    <property type="entry name" value="P450"/>
</dbReference>
<dbReference type="GO" id="GO:0005506">
    <property type="term" value="F:iron ion binding"/>
    <property type="evidence" value="ECO:0007669"/>
    <property type="project" value="InterPro"/>
</dbReference>
<dbReference type="CDD" id="cd11041">
    <property type="entry name" value="CYP503A1-like"/>
    <property type="match status" value="1"/>
</dbReference>
<dbReference type="PROSITE" id="PS00086">
    <property type="entry name" value="CYTOCHROME_P450"/>
    <property type="match status" value="1"/>
</dbReference>
<comment type="pathway">
    <text evidence="2">Hormone biosynthesis.</text>
</comment>
<reference evidence="13 14" key="1">
    <citation type="submission" date="2020-05" db="EMBL/GenBank/DDBJ databases">
        <title>Identification and distribution of gene clusters putatively required for synthesis of sphingolipid metabolism inhibitors in phylogenetically diverse species of the filamentous fungus Fusarium.</title>
        <authorList>
            <person name="Kim H.-S."/>
            <person name="Busman M."/>
            <person name="Brown D.W."/>
            <person name="Divon H."/>
            <person name="Uhlig S."/>
            <person name="Proctor R.H."/>
        </authorList>
    </citation>
    <scope>NUCLEOTIDE SEQUENCE [LARGE SCALE GENOMIC DNA]</scope>
    <source>
        <strain evidence="13 14">NRRL 25211</strain>
    </source>
</reference>
<comment type="similarity">
    <text evidence="3 11">Belongs to the cytochrome P450 family.</text>
</comment>
<evidence type="ECO:0000256" key="7">
    <source>
        <dbReference type="ARBA" id="ARBA00023004"/>
    </source>
</evidence>
<accession>A0A8H5KYI8</accession>
<dbReference type="AlphaFoldDB" id="A0A8H5KYI8"/>
<protein>
    <submittedName>
        <fullName evidence="13">Cytochrome P450 monooxygenase</fullName>
    </submittedName>
</protein>
<keyword evidence="7 10" id="KW-0408">Iron</keyword>
<evidence type="ECO:0000313" key="13">
    <source>
        <dbReference type="EMBL" id="KAF5581509.1"/>
    </source>
</evidence>
<evidence type="ECO:0000256" key="4">
    <source>
        <dbReference type="ARBA" id="ARBA00022617"/>
    </source>
</evidence>
<dbReference type="EMBL" id="JAAOAR010000467">
    <property type="protein sequence ID" value="KAF5581509.1"/>
    <property type="molecule type" value="Genomic_DNA"/>
</dbReference>
<name>A0A8H5KYI8_9HYPO</name>
<keyword evidence="5 10" id="KW-0479">Metal-binding</keyword>
<dbReference type="InterPro" id="IPR036396">
    <property type="entry name" value="Cyt_P450_sf"/>
</dbReference>
<comment type="caution">
    <text evidence="13">The sequence shown here is derived from an EMBL/GenBank/DDBJ whole genome shotgun (WGS) entry which is preliminary data.</text>
</comment>
<evidence type="ECO:0000256" key="1">
    <source>
        <dbReference type="ARBA" id="ARBA00001971"/>
    </source>
</evidence>
<sequence length="494" mass="55928">MLSLWIFLVAVLLWRLHVSYNHFSKVPNGEPWSPRGRFTPYLVTQIAGIWNIPSVMDKAYQDYNKKGFVCVIALPFSRPEVLLPRSLIRWMTTQNDKILSPIPVQHEVVGAEYAFLNSSVQKDSAVLIPKIAEELAPSIDRTFRLDTEWREVRVYTLVRKVTARITTWLVLGGMLSNDEELVENLSKFSTSVIPSAIALSLFPPFLQPYTSRLTSIFNHIYMSRALKILGPHIEKRIIAIENGLLKDLPQDDVLTWHIHEALRKKEPRFEMADVIACRVFATVFAALESTTLTMTYALFNVGASNPSTQVWQALEEEAVGIFPTNVDQTCLNDLHVADSVIKETLRLNTAIKALSVEVMQEDGLTIEDRMIHLPQGARVSISAWGIHHDEDIYPSAYAFDPFRFVPLHKDEGIQDTDSLATPSENYIPFGIGKHSCPGRQFAAVVTKVFLAYLAMNYDLEEVHEKPHFLSLGHLPVPPTRAKLRVRRRARCEGS</sequence>
<dbReference type="SUPFAM" id="SSF48264">
    <property type="entry name" value="Cytochrome P450"/>
    <property type="match status" value="1"/>
</dbReference>
<feature type="binding site" description="axial binding residue" evidence="10">
    <location>
        <position position="436"/>
    </location>
    <ligand>
        <name>heme</name>
        <dbReference type="ChEBI" id="CHEBI:30413"/>
    </ligand>
    <ligandPart>
        <name>Fe</name>
        <dbReference type="ChEBI" id="CHEBI:18248"/>
    </ligandPart>
</feature>
<evidence type="ECO:0000256" key="9">
    <source>
        <dbReference type="ARBA" id="ARBA00037909"/>
    </source>
</evidence>
<keyword evidence="14" id="KW-1185">Reference proteome</keyword>
<dbReference type="Proteomes" id="UP000544095">
    <property type="component" value="Unassembled WGS sequence"/>
</dbReference>
<comment type="cofactor">
    <cofactor evidence="1 10">
        <name>heme</name>
        <dbReference type="ChEBI" id="CHEBI:30413"/>
    </cofactor>
</comment>
<comment type="pathway">
    <text evidence="9">Plant hormone biosynthesis; gibberellin biosynthesis.</text>
</comment>
<keyword evidence="8 11" id="KW-0503">Monooxygenase</keyword>
<organism evidence="13 14">
    <name type="scientific">Fusarium pseudoanthophilum</name>
    <dbReference type="NCBI Taxonomy" id="48495"/>
    <lineage>
        <taxon>Eukaryota</taxon>
        <taxon>Fungi</taxon>
        <taxon>Dikarya</taxon>
        <taxon>Ascomycota</taxon>
        <taxon>Pezizomycotina</taxon>
        <taxon>Sordariomycetes</taxon>
        <taxon>Hypocreomycetidae</taxon>
        <taxon>Hypocreales</taxon>
        <taxon>Nectriaceae</taxon>
        <taxon>Fusarium</taxon>
        <taxon>Fusarium fujikuroi species complex</taxon>
    </lineage>
</organism>
<evidence type="ECO:0000256" key="2">
    <source>
        <dbReference type="ARBA" id="ARBA00004972"/>
    </source>
</evidence>
<dbReference type="GO" id="GO:0020037">
    <property type="term" value="F:heme binding"/>
    <property type="evidence" value="ECO:0007669"/>
    <property type="project" value="InterPro"/>
</dbReference>
<evidence type="ECO:0000313" key="14">
    <source>
        <dbReference type="Proteomes" id="UP000544095"/>
    </source>
</evidence>
<evidence type="ECO:0000256" key="5">
    <source>
        <dbReference type="ARBA" id="ARBA00022723"/>
    </source>
</evidence>
<dbReference type="PANTHER" id="PTHR46206:SF1">
    <property type="entry name" value="P450, PUTATIVE (EUROFUNG)-RELATED"/>
    <property type="match status" value="1"/>
</dbReference>
<feature type="signal peptide" evidence="12">
    <location>
        <begin position="1"/>
        <end position="21"/>
    </location>
</feature>
<dbReference type="InterPro" id="IPR017972">
    <property type="entry name" value="Cyt_P450_CS"/>
</dbReference>
<evidence type="ECO:0000256" key="10">
    <source>
        <dbReference type="PIRSR" id="PIRSR602403-1"/>
    </source>
</evidence>
<dbReference type="Pfam" id="PF00067">
    <property type="entry name" value="p450"/>
    <property type="match status" value="1"/>
</dbReference>
<dbReference type="InterPro" id="IPR002403">
    <property type="entry name" value="Cyt_P450_E_grp-IV"/>
</dbReference>
<keyword evidence="12" id="KW-0732">Signal</keyword>
<dbReference type="GO" id="GO:0004497">
    <property type="term" value="F:monooxygenase activity"/>
    <property type="evidence" value="ECO:0007669"/>
    <property type="project" value="UniProtKB-KW"/>
</dbReference>
<dbReference type="PANTHER" id="PTHR46206">
    <property type="entry name" value="CYTOCHROME P450"/>
    <property type="match status" value="1"/>
</dbReference>
<evidence type="ECO:0000256" key="12">
    <source>
        <dbReference type="SAM" id="SignalP"/>
    </source>
</evidence>
<dbReference type="Gene3D" id="1.10.630.10">
    <property type="entry name" value="Cytochrome P450"/>
    <property type="match status" value="1"/>
</dbReference>
<keyword evidence="4 10" id="KW-0349">Heme</keyword>